<dbReference type="EMBL" id="CAKLDM010000002">
    <property type="protein sequence ID" value="CAH0541749.1"/>
    <property type="molecule type" value="Genomic_DNA"/>
</dbReference>
<keyword evidence="3" id="KW-1185">Reference proteome</keyword>
<dbReference type="EC" id="5.1.3.26" evidence="2"/>
<name>A0ABN8E7E5_9VIBR</name>
<dbReference type="InterPro" id="IPR036291">
    <property type="entry name" value="NAD(P)-bd_dom_sf"/>
</dbReference>
<dbReference type="SUPFAM" id="SSF51735">
    <property type="entry name" value="NAD(P)-binding Rossmann-fold domains"/>
    <property type="match status" value="1"/>
</dbReference>
<dbReference type="RefSeq" id="WP_237363253.1">
    <property type="nucleotide sequence ID" value="NZ_CAKLDM010000002.1"/>
</dbReference>
<keyword evidence="2" id="KW-0413">Isomerase</keyword>
<sequence length="330" mass="36302">MLNSPHRILITGANGFIGSALTRYLMEVGYGERLSLAVRKGVRDDSNTYSLGNFNSKTDWSSALERCKVVIHAAGRAHLKKSSPEESYLDSLEADYEAAIQLVTSAANAGVSRFIYISSVLVNGNESCQPFTEDDIPMPNSAAGRVKFKIEQELCEIGTKAGMEFVIIRSPLVYGKNVPGNFGSLIQLVRKGFPLPLASIHNSRSFICIHNLTHLIAKCIEHPGAKNQVFMASDGEDMSTTELFRGLAQAMGKRHHLFYIPQTAIKLGSMVLGKKDLADRLFSSQQVDISKACNLLEWRPPYSVDAGLNSCFVKNSDYLGSQIHRPSKRT</sequence>
<dbReference type="PANTHER" id="PTHR43245:SF58">
    <property type="entry name" value="BLL5923 PROTEIN"/>
    <property type="match status" value="1"/>
</dbReference>
<dbReference type="InterPro" id="IPR001509">
    <property type="entry name" value="Epimerase_deHydtase"/>
</dbReference>
<dbReference type="Proteomes" id="UP000838748">
    <property type="component" value="Unassembled WGS sequence"/>
</dbReference>
<evidence type="ECO:0000313" key="2">
    <source>
        <dbReference type="EMBL" id="CAH0541749.1"/>
    </source>
</evidence>
<evidence type="ECO:0000313" key="3">
    <source>
        <dbReference type="Proteomes" id="UP000838748"/>
    </source>
</evidence>
<dbReference type="Pfam" id="PF01370">
    <property type="entry name" value="Epimerase"/>
    <property type="match status" value="1"/>
</dbReference>
<feature type="domain" description="NAD-dependent epimerase/dehydratase" evidence="1">
    <location>
        <begin position="8"/>
        <end position="225"/>
    </location>
</feature>
<dbReference type="PANTHER" id="PTHR43245">
    <property type="entry name" value="BIFUNCTIONAL POLYMYXIN RESISTANCE PROTEIN ARNA"/>
    <property type="match status" value="1"/>
</dbReference>
<reference evidence="2" key="1">
    <citation type="submission" date="2021-11" db="EMBL/GenBank/DDBJ databases">
        <authorList>
            <person name="Rodrigo-Torres L."/>
            <person name="Arahal R. D."/>
            <person name="Lucena T."/>
        </authorList>
    </citation>
    <scope>NUCLEOTIDE SEQUENCE</scope>
    <source>
        <strain evidence="2">CECT 7928</strain>
    </source>
</reference>
<protein>
    <submittedName>
        <fullName evidence="2">N-acetyl-alpha-D-glucosaminyl-diphospho-ditrans, octacis-undecaprenol 4-epimerase</fullName>
        <ecNumber evidence="2">5.1.3.26</ecNumber>
    </submittedName>
</protein>
<dbReference type="Gene3D" id="3.40.50.720">
    <property type="entry name" value="NAD(P)-binding Rossmann-like Domain"/>
    <property type="match status" value="1"/>
</dbReference>
<proteinExistence type="predicted"/>
<dbReference type="GO" id="GO:0016853">
    <property type="term" value="F:isomerase activity"/>
    <property type="evidence" value="ECO:0007669"/>
    <property type="project" value="UniProtKB-KW"/>
</dbReference>
<accession>A0ABN8E7E5</accession>
<comment type="caution">
    <text evidence="2">The sequence shown here is derived from an EMBL/GenBank/DDBJ whole genome shotgun (WGS) entry which is preliminary data.</text>
</comment>
<organism evidence="2 3">
    <name type="scientific">Vibrio marisflavi CECT 7928</name>
    <dbReference type="NCBI Taxonomy" id="634439"/>
    <lineage>
        <taxon>Bacteria</taxon>
        <taxon>Pseudomonadati</taxon>
        <taxon>Pseudomonadota</taxon>
        <taxon>Gammaproteobacteria</taxon>
        <taxon>Vibrionales</taxon>
        <taxon>Vibrionaceae</taxon>
        <taxon>Vibrio</taxon>
    </lineage>
</organism>
<dbReference type="InterPro" id="IPR050177">
    <property type="entry name" value="Lipid_A_modif_metabolic_enz"/>
</dbReference>
<evidence type="ECO:0000259" key="1">
    <source>
        <dbReference type="Pfam" id="PF01370"/>
    </source>
</evidence>
<gene>
    <name evidence="2" type="primary">gnu</name>
    <name evidence="2" type="ORF">VMF7928_03807</name>
</gene>